<sequence length="150" mass="16760">MTVSFNGRMDAMYQDLNGKFEALSTHVKKLDVQVAQSAESIKRQEGFLPGKTNINPKHSCHAIMVETGANFVDFEKTATDFRTAEVVSGDTTELCRSTLHIVSVDTIPCVGRHQTARRNSANFGFSGKFLQIPDCTRSYRNVQIRCRKSL</sequence>
<dbReference type="OrthoDB" id="1046223at2759"/>
<organism evidence="1 2">
    <name type="scientific">Microthlaspi erraticum</name>
    <dbReference type="NCBI Taxonomy" id="1685480"/>
    <lineage>
        <taxon>Eukaryota</taxon>
        <taxon>Viridiplantae</taxon>
        <taxon>Streptophyta</taxon>
        <taxon>Embryophyta</taxon>
        <taxon>Tracheophyta</taxon>
        <taxon>Spermatophyta</taxon>
        <taxon>Magnoliopsida</taxon>
        <taxon>eudicotyledons</taxon>
        <taxon>Gunneridae</taxon>
        <taxon>Pentapetalae</taxon>
        <taxon>rosids</taxon>
        <taxon>malvids</taxon>
        <taxon>Brassicales</taxon>
        <taxon>Brassicaceae</taxon>
        <taxon>Coluteocarpeae</taxon>
        <taxon>Microthlaspi</taxon>
    </lineage>
</organism>
<gene>
    <name evidence="1" type="ORF">MERR_LOCUS11329</name>
</gene>
<evidence type="ECO:0000313" key="1">
    <source>
        <dbReference type="EMBL" id="CAA7024094.1"/>
    </source>
</evidence>
<dbReference type="AlphaFoldDB" id="A0A6D2IFW2"/>
<proteinExistence type="predicted"/>
<name>A0A6D2IFW2_9BRAS</name>
<protein>
    <submittedName>
        <fullName evidence="1">Uncharacterized protein</fullName>
    </submittedName>
</protein>
<reference evidence="1" key="1">
    <citation type="submission" date="2020-01" db="EMBL/GenBank/DDBJ databases">
        <authorList>
            <person name="Mishra B."/>
        </authorList>
    </citation>
    <scope>NUCLEOTIDE SEQUENCE [LARGE SCALE GENOMIC DNA]</scope>
</reference>
<accession>A0A6D2IFW2</accession>
<dbReference type="Proteomes" id="UP000467841">
    <property type="component" value="Unassembled WGS sequence"/>
</dbReference>
<keyword evidence="2" id="KW-1185">Reference proteome</keyword>
<comment type="caution">
    <text evidence="1">The sequence shown here is derived from an EMBL/GenBank/DDBJ whole genome shotgun (WGS) entry which is preliminary data.</text>
</comment>
<evidence type="ECO:0000313" key="2">
    <source>
        <dbReference type="Proteomes" id="UP000467841"/>
    </source>
</evidence>
<dbReference type="EMBL" id="CACVBM020000865">
    <property type="protein sequence ID" value="CAA7024094.1"/>
    <property type="molecule type" value="Genomic_DNA"/>
</dbReference>